<evidence type="ECO:0000256" key="3">
    <source>
        <dbReference type="ARBA" id="ARBA00023163"/>
    </source>
</evidence>
<dbReference type="CDD" id="cd01574">
    <property type="entry name" value="PBP1_LacI"/>
    <property type="match status" value="1"/>
</dbReference>
<keyword evidence="7" id="KW-1185">Reference proteome</keyword>
<proteinExistence type="predicted"/>
<gene>
    <name evidence="6" type="ORF">ACFFQV_15895</name>
</gene>
<dbReference type="SUPFAM" id="SSF47413">
    <property type="entry name" value="lambda repressor-like DNA-binding domains"/>
    <property type="match status" value="1"/>
</dbReference>
<dbReference type="EMBL" id="JBHMBL010000003">
    <property type="protein sequence ID" value="MFB9643777.1"/>
    <property type="molecule type" value="Genomic_DNA"/>
</dbReference>
<dbReference type="SMART" id="SM00354">
    <property type="entry name" value="HTH_LACI"/>
    <property type="match status" value="1"/>
</dbReference>
<feature type="compositionally biased region" description="Basic and acidic residues" evidence="4">
    <location>
        <begin position="1"/>
        <end position="11"/>
    </location>
</feature>
<dbReference type="Gene3D" id="3.40.50.2300">
    <property type="match status" value="2"/>
</dbReference>
<dbReference type="GO" id="GO:0003677">
    <property type="term" value="F:DNA binding"/>
    <property type="evidence" value="ECO:0007669"/>
    <property type="project" value="UniProtKB-KW"/>
</dbReference>
<keyword evidence="2 6" id="KW-0238">DNA-binding</keyword>
<dbReference type="PROSITE" id="PS00356">
    <property type="entry name" value="HTH_LACI_1"/>
    <property type="match status" value="1"/>
</dbReference>
<reference evidence="6 7" key="1">
    <citation type="submission" date="2024-09" db="EMBL/GenBank/DDBJ databases">
        <authorList>
            <person name="Sun Q."/>
            <person name="Mori K."/>
        </authorList>
    </citation>
    <scope>NUCLEOTIDE SEQUENCE [LARGE SCALE GENOMIC DNA]</scope>
    <source>
        <strain evidence="6 7">JCM 14321</strain>
    </source>
</reference>
<evidence type="ECO:0000313" key="7">
    <source>
        <dbReference type="Proteomes" id="UP001589667"/>
    </source>
</evidence>
<evidence type="ECO:0000256" key="2">
    <source>
        <dbReference type="ARBA" id="ARBA00023125"/>
    </source>
</evidence>
<protein>
    <submittedName>
        <fullName evidence="6">LacI family DNA-binding transcriptional regulator</fullName>
    </submittedName>
</protein>
<evidence type="ECO:0000259" key="5">
    <source>
        <dbReference type="PROSITE" id="PS50932"/>
    </source>
</evidence>
<feature type="region of interest" description="Disordered" evidence="4">
    <location>
        <begin position="1"/>
        <end position="24"/>
    </location>
</feature>
<dbReference type="InterPro" id="IPR046335">
    <property type="entry name" value="LacI/GalR-like_sensor"/>
</dbReference>
<keyword evidence="3" id="KW-0804">Transcription</keyword>
<dbReference type="Gene3D" id="1.10.260.40">
    <property type="entry name" value="lambda repressor-like DNA-binding domains"/>
    <property type="match status" value="1"/>
</dbReference>
<dbReference type="Pfam" id="PF13377">
    <property type="entry name" value="Peripla_BP_3"/>
    <property type="match status" value="1"/>
</dbReference>
<accession>A0ABV5SVX4</accession>
<evidence type="ECO:0000256" key="1">
    <source>
        <dbReference type="ARBA" id="ARBA00023015"/>
    </source>
</evidence>
<dbReference type="Proteomes" id="UP001589667">
    <property type="component" value="Unassembled WGS sequence"/>
</dbReference>
<feature type="domain" description="HTH lacI-type" evidence="5">
    <location>
        <begin position="16"/>
        <end position="70"/>
    </location>
</feature>
<keyword evidence="1" id="KW-0805">Transcription regulation</keyword>
<dbReference type="PANTHER" id="PTHR30146:SF109">
    <property type="entry name" value="HTH-TYPE TRANSCRIPTIONAL REGULATOR GALS"/>
    <property type="match status" value="1"/>
</dbReference>
<dbReference type="InterPro" id="IPR000843">
    <property type="entry name" value="HTH_LacI"/>
</dbReference>
<comment type="caution">
    <text evidence="6">The sequence shown here is derived from an EMBL/GenBank/DDBJ whole genome shotgun (WGS) entry which is preliminary data.</text>
</comment>
<dbReference type="PROSITE" id="PS50932">
    <property type="entry name" value="HTH_LACI_2"/>
    <property type="match status" value="1"/>
</dbReference>
<evidence type="ECO:0000256" key="4">
    <source>
        <dbReference type="SAM" id="MobiDB-lite"/>
    </source>
</evidence>
<organism evidence="6 7">
    <name type="scientific">Agromyces lapidis</name>
    <dbReference type="NCBI Taxonomy" id="279574"/>
    <lineage>
        <taxon>Bacteria</taxon>
        <taxon>Bacillati</taxon>
        <taxon>Actinomycetota</taxon>
        <taxon>Actinomycetes</taxon>
        <taxon>Micrococcales</taxon>
        <taxon>Microbacteriaceae</taxon>
        <taxon>Agromyces</taxon>
    </lineage>
</organism>
<dbReference type="InterPro" id="IPR028082">
    <property type="entry name" value="Peripla_BP_I"/>
</dbReference>
<dbReference type="RefSeq" id="WP_246192398.1">
    <property type="nucleotide sequence ID" value="NZ_BAAANI010000003.1"/>
</dbReference>
<dbReference type="PANTHER" id="PTHR30146">
    <property type="entry name" value="LACI-RELATED TRANSCRIPTIONAL REPRESSOR"/>
    <property type="match status" value="1"/>
</dbReference>
<name>A0ABV5SVX4_9MICO</name>
<dbReference type="InterPro" id="IPR010982">
    <property type="entry name" value="Lambda_DNA-bd_dom_sf"/>
</dbReference>
<dbReference type="CDD" id="cd01392">
    <property type="entry name" value="HTH_LacI"/>
    <property type="match status" value="1"/>
</dbReference>
<evidence type="ECO:0000313" key="6">
    <source>
        <dbReference type="EMBL" id="MFB9643777.1"/>
    </source>
</evidence>
<dbReference type="SUPFAM" id="SSF53822">
    <property type="entry name" value="Periplasmic binding protein-like I"/>
    <property type="match status" value="1"/>
</dbReference>
<dbReference type="Pfam" id="PF00356">
    <property type="entry name" value="LacI"/>
    <property type="match status" value="1"/>
</dbReference>
<sequence length="345" mass="36102">MTNTRRLDASGRTRSPSMADVAHHAGVSAQTVSRVLSGHPNVQPATRDRVLRSVDELGYRMNSAARALSSGRTRTIGVVVLPTVDYSGAAVTHGVESAARRAGYAVNVSTASSLDPAAIAAAMTRLDEQSVEGIVLVVPVPTGTDAVEAIARRIPTVTIDGSRTVSSEVVAIDQFEVGRLATRHLLELGHPTVWHIAGPDEWLDSTGRAAGWRAALDEAGREVPPLLHGDWSPESGYQAGLLLGRIPEASAVFVASDEMAFGAIRALHELGRRVPEDVSVVGVDDIALAAYCSPALTTVAQPFGVIAALAVEHLLRRIDDPSSPPASTDVDASLVIRASTAPFAG</sequence>